<keyword evidence="5" id="KW-1185">Reference proteome</keyword>
<feature type="domain" description="Glycoside hydrolase family 38 central" evidence="3">
    <location>
        <begin position="457"/>
        <end position="533"/>
    </location>
</feature>
<accession>A0ABQ9IP24</accession>
<dbReference type="SUPFAM" id="SSF88688">
    <property type="entry name" value="Families 57/38 glycoside transferase middle domain"/>
    <property type="match status" value="1"/>
</dbReference>
<reference evidence="4 5" key="1">
    <citation type="submission" date="2023-02" db="EMBL/GenBank/DDBJ databases">
        <title>LHISI_Scaffold_Assembly.</title>
        <authorList>
            <person name="Stuart O.P."/>
            <person name="Cleave R."/>
            <person name="Magrath M.J.L."/>
            <person name="Mikheyev A.S."/>
        </authorList>
    </citation>
    <scope>NUCLEOTIDE SEQUENCE [LARGE SCALE GENOMIC DNA]</scope>
    <source>
        <strain evidence="4">Daus_M_001</strain>
        <tissue evidence="4">Leg muscle</tissue>
    </source>
</reference>
<dbReference type="InterPro" id="IPR037094">
    <property type="entry name" value="Glyco_hydro_38_cen_sf"/>
</dbReference>
<dbReference type="Pfam" id="PF09261">
    <property type="entry name" value="Alpha-mann_mid"/>
    <property type="match status" value="1"/>
</dbReference>
<evidence type="ECO:0000256" key="2">
    <source>
        <dbReference type="ARBA" id="ARBA00023295"/>
    </source>
</evidence>
<keyword evidence="1" id="KW-0378">Hydrolase</keyword>
<proteinExistence type="predicted"/>
<dbReference type="CDD" id="cd10810">
    <property type="entry name" value="GH38N_AMII_LAM_like"/>
    <property type="match status" value="1"/>
</dbReference>
<comment type="caution">
    <text evidence="4">The sequence shown here is derived from an EMBL/GenBank/DDBJ whole genome shotgun (WGS) entry which is preliminary data.</text>
</comment>
<sequence length="621" mass="69483">MSLVDGFSRGSPVSPTPSFRRSSIFTSNTLIGSQDFAVKSRPNLFTHAYPYPGPPTLLIYLSGRGVARHVCGERTGYQSTREACSLRLAAVCEHAMLVISVLACVVAVCGLPLPLKPQPSTCGYQSCPETQSGMLNVHLVPHSHDDVGWLKTVDQYYYGKFDNIQRAGVQYIIDSVVGELTKDPSKRFIQVETAFFWKWWLEQDDDMRQTYRKLVNSGQIEMIGGGWSMNDEAATHYQSTVDNFSWGLRRLNDTFGECGRPRIGWQIDPFGHSRETASIMARMGFDGLFFGRLDYQDKQQRLQNKTMEMMWKASANLGSEADLFTGVNYNGYSYPSGFCFDINCSDEPIIEDVDSPEYNVPERLKSFIDQVKKQAASYATDNVMLTMGGDFNYMEAHMNYKNMDKLIRLVNGLQTNGSEIHLLYSTPSCYLKAVHEANVTLTTKTDDFFPYASDEHSYWTGYFTSRPTQKRFERTTNNMLQVCKQLSVLARLSGEEEERKLNWAREAQGVMQHHDAITGTAKQAVANDYSRILTEAVTSCSDVSRTAINGAGGDMTGSRAVVVGDVDERSVAARSHVARRLAGSGVRPASRLAAKQCLTLNGIERVYLQRTRNKHNGRGSP</sequence>
<dbReference type="InterPro" id="IPR028995">
    <property type="entry name" value="Glyco_hydro_57/38_cen_sf"/>
</dbReference>
<evidence type="ECO:0000259" key="3">
    <source>
        <dbReference type="SMART" id="SM00872"/>
    </source>
</evidence>
<keyword evidence="2" id="KW-0326">Glycosidase</keyword>
<name>A0ABQ9IP24_9NEOP</name>
<dbReference type="InterPro" id="IPR015341">
    <property type="entry name" value="Glyco_hydro_38_cen"/>
</dbReference>
<dbReference type="Gene3D" id="1.20.1270.50">
    <property type="entry name" value="Glycoside hydrolase family 38, central domain"/>
    <property type="match status" value="2"/>
</dbReference>
<evidence type="ECO:0000256" key="1">
    <source>
        <dbReference type="ARBA" id="ARBA00022801"/>
    </source>
</evidence>
<protein>
    <recommendedName>
        <fullName evidence="3">Glycoside hydrolase family 38 central domain-containing protein</fullName>
    </recommendedName>
</protein>
<organism evidence="4 5">
    <name type="scientific">Dryococelus australis</name>
    <dbReference type="NCBI Taxonomy" id="614101"/>
    <lineage>
        <taxon>Eukaryota</taxon>
        <taxon>Metazoa</taxon>
        <taxon>Ecdysozoa</taxon>
        <taxon>Arthropoda</taxon>
        <taxon>Hexapoda</taxon>
        <taxon>Insecta</taxon>
        <taxon>Pterygota</taxon>
        <taxon>Neoptera</taxon>
        <taxon>Polyneoptera</taxon>
        <taxon>Phasmatodea</taxon>
        <taxon>Verophasmatodea</taxon>
        <taxon>Anareolatae</taxon>
        <taxon>Phasmatidae</taxon>
        <taxon>Eurycanthinae</taxon>
        <taxon>Dryococelus</taxon>
    </lineage>
</organism>
<dbReference type="SUPFAM" id="SSF88713">
    <property type="entry name" value="Glycoside hydrolase/deacetylase"/>
    <property type="match status" value="1"/>
</dbReference>
<evidence type="ECO:0000313" key="4">
    <source>
        <dbReference type="EMBL" id="KAJ8898443.1"/>
    </source>
</evidence>
<dbReference type="EMBL" id="JARBHB010000001">
    <property type="protein sequence ID" value="KAJ8898443.1"/>
    <property type="molecule type" value="Genomic_DNA"/>
</dbReference>
<dbReference type="SMART" id="SM00872">
    <property type="entry name" value="Alpha-mann_mid"/>
    <property type="match status" value="1"/>
</dbReference>
<dbReference type="PANTHER" id="PTHR11607">
    <property type="entry name" value="ALPHA-MANNOSIDASE"/>
    <property type="match status" value="1"/>
</dbReference>
<dbReference type="PANTHER" id="PTHR11607:SF3">
    <property type="entry name" value="LYSOSOMAL ALPHA-MANNOSIDASE"/>
    <property type="match status" value="1"/>
</dbReference>
<gene>
    <name evidence="4" type="ORF">PR048_003803</name>
</gene>
<dbReference type="InterPro" id="IPR027291">
    <property type="entry name" value="Glyco_hydro_38_N_sf"/>
</dbReference>
<dbReference type="Pfam" id="PF01074">
    <property type="entry name" value="Glyco_hydro_38N"/>
    <property type="match status" value="1"/>
</dbReference>
<dbReference type="InterPro" id="IPR050843">
    <property type="entry name" value="Glycosyl_Hydrlase_38"/>
</dbReference>
<dbReference type="Proteomes" id="UP001159363">
    <property type="component" value="Chromosome 1"/>
</dbReference>
<dbReference type="InterPro" id="IPR011330">
    <property type="entry name" value="Glyco_hydro/deAcase_b/a-brl"/>
</dbReference>
<evidence type="ECO:0000313" key="5">
    <source>
        <dbReference type="Proteomes" id="UP001159363"/>
    </source>
</evidence>
<dbReference type="Gene3D" id="3.20.110.10">
    <property type="entry name" value="Glycoside hydrolase 38, N terminal domain"/>
    <property type="match status" value="1"/>
</dbReference>
<dbReference type="InterPro" id="IPR000602">
    <property type="entry name" value="Glyco_hydro_38_N"/>
</dbReference>